<comment type="caution">
    <text evidence="2">The sequence shown here is derived from an EMBL/GenBank/DDBJ whole genome shotgun (WGS) entry which is preliminary data.</text>
</comment>
<name>A0A1A3NMG3_MYCAS</name>
<sequence>MRIRGTKPEFWRSRRIAAVDWEDRFVLKGLESYVDDNGVGKDDLELIVGDLFQRDLVREPSRTLARVSEAISRLHKAGLVWRYEVDGTALLYISFWESAQRVDKPNAGRFPRPDGTMNYKESIIGESFANVRETSRGFAPGTEEQRNRGTEEQNDDSPNEVTHQRPQDAAANYDEPAYIETTQQRTPPHPTDAARTVVRQVLGTAGYPKTIRDRLAVQVSKLAREQHPDALIREALTEWDRREDCTRPEYLPTVLGDLVKRSRAAPGANGRPPNKLRAVAELAQRERAREQAALESANTPKGIA</sequence>
<evidence type="ECO:0000256" key="1">
    <source>
        <dbReference type="SAM" id="MobiDB-lite"/>
    </source>
</evidence>
<gene>
    <name evidence="2" type="ORF">A5635_21735</name>
</gene>
<dbReference type="RefSeq" id="WP_065035540.1">
    <property type="nucleotide sequence ID" value="NZ_LZLR01000093.1"/>
</dbReference>
<dbReference type="Proteomes" id="UP000093819">
    <property type="component" value="Unassembled WGS sequence"/>
</dbReference>
<evidence type="ECO:0000313" key="2">
    <source>
        <dbReference type="EMBL" id="OBK22540.1"/>
    </source>
</evidence>
<dbReference type="AlphaFoldDB" id="A0A1A3NMG3"/>
<feature type="compositionally biased region" description="Basic and acidic residues" evidence="1">
    <location>
        <begin position="283"/>
        <end position="292"/>
    </location>
</feature>
<feature type="region of interest" description="Disordered" evidence="1">
    <location>
        <begin position="137"/>
        <end position="169"/>
    </location>
</feature>
<evidence type="ECO:0000313" key="3">
    <source>
        <dbReference type="Proteomes" id="UP000093819"/>
    </source>
</evidence>
<accession>A0A1A3NMG3</accession>
<proteinExistence type="predicted"/>
<dbReference type="EMBL" id="LZLR01000093">
    <property type="protein sequence ID" value="OBK22540.1"/>
    <property type="molecule type" value="Genomic_DNA"/>
</dbReference>
<organism evidence="2 3">
    <name type="scientific">Mycobacterium asiaticum</name>
    <dbReference type="NCBI Taxonomy" id="1790"/>
    <lineage>
        <taxon>Bacteria</taxon>
        <taxon>Bacillati</taxon>
        <taxon>Actinomycetota</taxon>
        <taxon>Actinomycetes</taxon>
        <taxon>Mycobacteriales</taxon>
        <taxon>Mycobacteriaceae</taxon>
        <taxon>Mycobacterium</taxon>
    </lineage>
</organism>
<reference evidence="2 3" key="1">
    <citation type="submission" date="2016-06" db="EMBL/GenBank/DDBJ databases">
        <authorList>
            <person name="Kjaerup R.B."/>
            <person name="Dalgaard T.S."/>
            <person name="Juul-Madsen H.R."/>
        </authorList>
    </citation>
    <scope>NUCLEOTIDE SEQUENCE [LARGE SCALE GENOMIC DNA]</scope>
    <source>
        <strain evidence="2 3">1245335.1</strain>
    </source>
</reference>
<feature type="region of interest" description="Disordered" evidence="1">
    <location>
        <begin position="282"/>
        <end position="304"/>
    </location>
</feature>
<protein>
    <submittedName>
        <fullName evidence="2">Uncharacterized protein</fullName>
    </submittedName>
</protein>